<dbReference type="InterPro" id="IPR011029">
    <property type="entry name" value="DEATH-like_dom_sf"/>
</dbReference>
<accession>A0A6G1QZ04</accession>
<evidence type="ECO:0000313" key="3">
    <source>
        <dbReference type="Proteomes" id="UP000503349"/>
    </source>
</evidence>
<keyword evidence="3" id="KW-1185">Reference proteome</keyword>
<sequence length="96" mass="11310">MMTVTERLLQTLEDLREEDFNKFKWYLWHKEALEGFQEIQKSRLEKATRLDTVDLMVQTHCINIVNVAKLVLVKINQNNLLENFSDISEPSELSVS</sequence>
<reference evidence="2 3" key="1">
    <citation type="submission" date="2019-02" db="EMBL/GenBank/DDBJ databases">
        <title>Opniocepnalus argus genome.</title>
        <authorList>
            <person name="Zhou C."/>
            <person name="Xiao S."/>
        </authorList>
    </citation>
    <scope>NUCLEOTIDE SEQUENCE [LARGE SCALE GENOMIC DNA]</scope>
    <source>
        <strain evidence="2">OARG1902GOOAL</strain>
        <tissue evidence="2">Muscle</tissue>
    </source>
</reference>
<dbReference type="EMBL" id="CM015712">
    <property type="protein sequence ID" value="KAF3707872.1"/>
    <property type="molecule type" value="Genomic_DNA"/>
</dbReference>
<protein>
    <recommendedName>
        <fullName evidence="1">Pyrin domain-containing protein</fullName>
    </recommendedName>
</protein>
<name>A0A6G1QZ04_CHAAH</name>
<feature type="domain" description="Pyrin" evidence="1">
    <location>
        <begin position="2"/>
        <end position="58"/>
    </location>
</feature>
<proteinExistence type="predicted"/>
<dbReference type="SMART" id="SM01289">
    <property type="entry name" value="PYRIN"/>
    <property type="match status" value="1"/>
</dbReference>
<dbReference type="Pfam" id="PF02758">
    <property type="entry name" value="PYRIN"/>
    <property type="match status" value="1"/>
</dbReference>
<dbReference type="CDD" id="cd08321">
    <property type="entry name" value="Pyrin_ASC-like"/>
    <property type="match status" value="1"/>
</dbReference>
<evidence type="ECO:0000313" key="2">
    <source>
        <dbReference type="EMBL" id="KAF3707872.1"/>
    </source>
</evidence>
<dbReference type="PROSITE" id="PS50824">
    <property type="entry name" value="DAPIN"/>
    <property type="match status" value="1"/>
</dbReference>
<reference evidence="3" key="2">
    <citation type="submission" date="2019-02" db="EMBL/GenBank/DDBJ databases">
        <title>Opniocepnalus argus Var Kimnra genome.</title>
        <authorList>
            <person name="Zhou C."/>
            <person name="Xiao S."/>
        </authorList>
    </citation>
    <scope>NUCLEOTIDE SEQUENCE [LARGE SCALE GENOMIC DNA]</scope>
</reference>
<dbReference type="SUPFAM" id="SSF47986">
    <property type="entry name" value="DEATH domain"/>
    <property type="match status" value="1"/>
</dbReference>
<dbReference type="InterPro" id="IPR004020">
    <property type="entry name" value="DAPIN"/>
</dbReference>
<evidence type="ECO:0000259" key="1">
    <source>
        <dbReference type="PROSITE" id="PS50824"/>
    </source>
</evidence>
<dbReference type="AlphaFoldDB" id="A0A6G1QZ04"/>
<gene>
    <name evidence="2" type="ORF">EXN66_Car001045</name>
</gene>
<dbReference type="Gene3D" id="1.10.533.10">
    <property type="entry name" value="Death Domain, Fas"/>
    <property type="match status" value="1"/>
</dbReference>
<dbReference type="Proteomes" id="UP000503349">
    <property type="component" value="Chromosome 1"/>
</dbReference>
<organism evidence="2 3">
    <name type="scientific">Channa argus</name>
    <name type="common">Northern snakehead</name>
    <name type="synonym">Ophicephalus argus</name>
    <dbReference type="NCBI Taxonomy" id="215402"/>
    <lineage>
        <taxon>Eukaryota</taxon>
        <taxon>Metazoa</taxon>
        <taxon>Chordata</taxon>
        <taxon>Craniata</taxon>
        <taxon>Vertebrata</taxon>
        <taxon>Euteleostomi</taxon>
        <taxon>Actinopterygii</taxon>
        <taxon>Neopterygii</taxon>
        <taxon>Teleostei</taxon>
        <taxon>Neoteleostei</taxon>
        <taxon>Acanthomorphata</taxon>
        <taxon>Anabantaria</taxon>
        <taxon>Anabantiformes</taxon>
        <taxon>Channoidei</taxon>
        <taxon>Channidae</taxon>
        <taxon>Channa</taxon>
    </lineage>
</organism>